<evidence type="ECO:0000256" key="3">
    <source>
        <dbReference type="ARBA" id="ARBA00012787"/>
    </source>
</evidence>
<dbReference type="EC" id="5.4.99.25" evidence="3"/>
<organism evidence="9 10">
    <name type="scientific">Mogibacterium pumilum</name>
    <dbReference type="NCBI Taxonomy" id="86332"/>
    <lineage>
        <taxon>Bacteria</taxon>
        <taxon>Bacillati</taxon>
        <taxon>Bacillota</taxon>
        <taxon>Clostridia</taxon>
        <taxon>Peptostreptococcales</taxon>
        <taxon>Anaerovoracaceae</taxon>
        <taxon>Mogibacterium</taxon>
    </lineage>
</organism>
<dbReference type="GO" id="GO:0160148">
    <property type="term" value="F:tRNA pseudouridine(55) synthase activity"/>
    <property type="evidence" value="ECO:0007669"/>
    <property type="project" value="UniProtKB-EC"/>
</dbReference>
<dbReference type="Gene3D" id="3.30.2350.10">
    <property type="entry name" value="Pseudouridine synthase"/>
    <property type="match status" value="1"/>
</dbReference>
<dbReference type="InterPro" id="IPR032819">
    <property type="entry name" value="TruB_C"/>
</dbReference>
<accession>A0A223AT26</accession>
<comment type="catalytic activity">
    <reaction evidence="1">
        <text>uridine(55) in tRNA = pseudouridine(55) in tRNA</text>
        <dbReference type="Rhea" id="RHEA:42532"/>
        <dbReference type="Rhea" id="RHEA-COMP:10101"/>
        <dbReference type="Rhea" id="RHEA-COMP:10102"/>
        <dbReference type="ChEBI" id="CHEBI:65314"/>
        <dbReference type="ChEBI" id="CHEBI:65315"/>
        <dbReference type="EC" id="5.4.99.25"/>
    </reaction>
</comment>
<dbReference type="InterPro" id="IPR020103">
    <property type="entry name" value="PsdUridine_synth_cat_dom_sf"/>
</dbReference>
<comment type="similarity">
    <text evidence="2">Belongs to the pseudouridine synthase TruB family. Type 1 subfamily.</text>
</comment>
<feature type="non-terminal residue" evidence="9">
    <location>
        <position position="1"/>
    </location>
</feature>
<dbReference type="AlphaFoldDB" id="A0A223AT26"/>
<reference evidence="10" key="1">
    <citation type="submission" date="2016-05" db="EMBL/GenBank/DDBJ databases">
        <authorList>
            <person name="Holder M.E."/>
            <person name="Ajami N.J."/>
            <person name="Petrosino J.F."/>
        </authorList>
    </citation>
    <scope>NUCLEOTIDE SEQUENCE [LARGE SCALE GENOMIC DNA]</scope>
    <source>
        <strain evidence="10">ATCC 700696</strain>
    </source>
</reference>
<dbReference type="PANTHER" id="PTHR13767">
    <property type="entry name" value="TRNA-PSEUDOURIDINE SYNTHASE"/>
    <property type="match status" value="1"/>
</dbReference>
<evidence type="ECO:0000259" key="8">
    <source>
        <dbReference type="Pfam" id="PF16198"/>
    </source>
</evidence>
<protein>
    <recommendedName>
        <fullName evidence="3">tRNA pseudouridine(55) synthase</fullName>
        <ecNumber evidence="3">5.4.99.25</ecNumber>
    </recommendedName>
</protein>
<dbReference type="GO" id="GO:0006400">
    <property type="term" value="P:tRNA modification"/>
    <property type="evidence" value="ECO:0007669"/>
    <property type="project" value="TreeGrafter"/>
</dbReference>
<dbReference type="GO" id="GO:1990481">
    <property type="term" value="P:mRNA pseudouridine synthesis"/>
    <property type="evidence" value="ECO:0007669"/>
    <property type="project" value="TreeGrafter"/>
</dbReference>
<evidence type="ECO:0000259" key="6">
    <source>
        <dbReference type="Pfam" id="PF01509"/>
    </source>
</evidence>
<dbReference type="GO" id="GO:0003723">
    <property type="term" value="F:RNA binding"/>
    <property type="evidence" value="ECO:0007669"/>
    <property type="project" value="InterPro"/>
</dbReference>
<sequence length="284" mass="32769">VLPICFGKDTRLIEYYDHDWKTYEAELELGKITDTLDITGDILEEREIRGVTVEDIESLSGRYKGTITQIPPKYSALKVNGRPLYKYAREGQKIDIEAKKRQIEIKHFAFNSIDISSKKVSFTVTCSKGTYIRSICSEIGELLGVGAMMTKLVRTRSGVFTDETSHDLKNVLEMRDSELDDIIISGESTIVNLRKLILRRESVPFYFNGRLIERKYYMADWENHDTNSYKGKLSNNEHFDITEDELNFFSDIYRLYSEEGVFLGTCRMNEDGSLKPEKVMGNRD</sequence>
<keyword evidence="4" id="KW-0819">tRNA processing</keyword>
<keyword evidence="5" id="KW-0413">Isomerase</keyword>
<feature type="domain" description="tRNA pseudouridylate synthase B C-terminal" evidence="8">
    <location>
        <begin position="133"/>
        <end position="188"/>
    </location>
</feature>
<feature type="domain" description="Pseudouridine synthase II N-terminal" evidence="6">
    <location>
        <begin position="1"/>
        <end position="132"/>
    </location>
</feature>
<dbReference type="OrthoDB" id="9802309at2"/>
<dbReference type="PANTHER" id="PTHR13767:SF2">
    <property type="entry name" value="PSEUDOURIDYLATE SYNTHASE TRUB1"/>
    <property type="match status" value="1"/>
</dbReference>
<dbReference type="Pfam" id="PF01509">
    <property type="entry name" value="TruB_N"/>
    <property type="match status" value="1"/>
</dbReference>
<keyword evidence="10" id="KW-1185">Reference proteome</keyword>
<dbReference type="EMBL" id="CP016199">
    <property type="protein sequence ID" value="ASS38108.1"/>
    <property type="molecule type" value="Genomic_DNA"/>
</dbReference>
<proteinExistence type="inferred from homology"/>
<dbReference type="SUPFAM" id="SSF55120">
    <property type="entry name" value="Pseudouridine synthase"/>
    <property type="match status" value="1"/>
</dbReference>
<evidence type="ECO:0000256" key="5">
    <source>
        <dbReference type="ARBA" id="ARBA00023235"/>
    </source>
</evidence>
<dbReference type="InterPro" id="IPR014780">
    <property type="entry name" value="tRNA_psdUridine_synth_TruB"/>
</dbReference>
<evidence type="ECO:0000256" key="2">
    <source>
        <dbReference type="ARBA" id="ARBA00005642"/>
    </source>
</evidence>
<dbReference type="InterPro" id="IPR015240">
    <property type="entry name" value="tRNA_sdUridine_synth_fam1_C"/>
</dbReference>
<evidence type="ECO:0000313" key="9">
    <source>
        <dbReference type="EMBL" id="ASS38108.1"/>
    </source>
</evidence>
<evidence type="ECO:0000313" key="10">
    <source>
        <dbReference type="Proteomes" id="UP000214689"/>
    </source>
</evidence>
<dbReference type="Pfam" id="PF09157">
    <property type="entry name" value="TruB-C_2"/>
    <property type="match status" value="1"/>
</dbReference>
<dbReference type="NCBIfam" id="TIGR00431">
    <property type="entry name" value="TruB"/>
    <property type="match status" value="1"/>
</dbReference>
<evidence type="ECO:0000256" key="1">
    <source>
        <dbReference type="ARBA" id="ARBA00000385"/>
    </source>
</evidence>
<evidence type="ECO:0000256" key="4">
    <source>
        <dbReference type="ARBA" id="ARBA00022694"/>
    </source>
</evidence>
<gene>
    <name evidence="9" type="ORF">AXF17_06600</name>
</gene>
<dbReference type="Pfam" id="PF16198">
    <property type="entry name" value="TruB_C_2"/>
    <property type="match status" value="1"/>
</dbReference>
<dbReference type="Proteomes" id="UP000214689">
    <property type="component" value="Chromosome"/>
</dbReference>
<name>A0A223AT26_9FIRM</name>
<dbReference type="InterPro" id="IPR002501">
    <property type="entry name" value="PsdUridine_synth_N"/>
</dbReference>
<evidence type="ECO:0000259" key="7">
    <source>
        <dbReference type="Pfam" id="PF09157"/>
    </source>
</evidence>
<feature type="domain" description="tRNA pseudouridine synthase II TruB subfamily 1 C-terminal" evidence="7">
    <location>
        <begin position="252"/>
        <end position="279"/>
    </location>
</feature>
<dbReference type="RefSeq" id="WP_094234346.1">
    <property type="nucleotide sequence ID" value="NZ_CP016199.1"/>
</dbReference>